<dbReference type="Proteomes" id="UP000036513">
    <property type="component" value="Unassembled WGS sequence"/>
</dbReference>
<dbReference type="PATRIC" id="fig|37916.4.peg.5961"/>
<dbReference type="EMBL" id="JYNL01000065">
    <property type="protein sequence ID" value="KMO69829.1"/>
    <property type="molecule type" value="Genomic_DNA"/>
</dbReference>
<protein>
    <submittedName>
        <fullName evidence="2">Uncharacterized protein</fullName>
    </submittedName>
</protein>
<comment type="caution">
    <text evidence="2">The sequence shown here is derived from an EMBL/GenBank/DDBJ whole genome shotgun (WGS) entry which is preliminary data.</text>
</comment>
<evidence type="ECO:0000313" key="3">
    <source>
        <dbReference type="Proteomes" id="UP000036513"/>
    </source>
</evidence>
<keyword evidence="3" id="KW-1185">Reference proteome</keyword>
<reference evidence="2 3" key="1">
    <citation type="journal article" date="2015" name="Genome Biol. Evol.">
        <title>Characterization of Three Mycobacterium spp. with Potential Use in Bioremediation by Genome Sequencing and Comparative Genomics.</title>
        <authorList>
            <person name="Das S."/>
            <person name="Pettersson B.M."/>
            <person name="Behra P.R."/>
            <person name="Ramesh M."/>
            <person name="Dasgupta S."/>
            <person name="Bhattacharya A."/>
            <person name="Kirsebom L.A."/>
        </authorList>
    </citation>
    <scope>NUCLEOTIDE SEQUENCE [LARGE SCALE GENOMIC DNA]</scope>
    <source>
        <strain evidence="2 3">DSM 43826</strain>
    </source>
</reference>
<proteinExistence type="predicted"/>
<accession>A0A0J6VHS1</accession>
<sequence length="131" mass="14197">MSFSRIATLAHLRTHLINGERDIPRGLADLAGRLAVDPRMRTALLNIAAGRHLAAALMWITIADQTSGQARVEALSLAAFFAMRGGNPGIAATMINRADVAARRDHVELPPVLDILKLDHRIREHLTPAAV</sequence>
<evidence type="ECO:0000313" key="1">
    <source>
        <dbReference type="EMBL" id="KMO69828.1"/>
    </source>
</evidence>
<gene>
    <name evidence="1" type="ORF">MCHLDSM_05940</name>
    <name evidence="2" type="ORF">MCHLDSM_05941</name>
</gene>
<dbReference type="RefSeq" id="WP_048473074.1">
    <property type="nucleotide sequence ID" value="NZ_JYNL01000065.1"/>
</dbReference>
<dbReference type="EMBL" id="JYNL01000065">
    <property type="protein sequence ID" value="KMO69828.1"/>
    <property type="molecule type" value="Genomic_DNA"/>
</dbReference>
<evidence type="ECO:0000313" key="2">
    <source>
        <dbReference type="EMBL" id="KMO69829.1"/>
    </source>
</evidence>
<name>A0A0J6VHS1_9MYCO</name>
<dbReference type="AlphaFoldDB" id="A0A0J6VHS1"/>
<organism evidence="2 3">
    <name type="scientific">Mycolicibacterium chlorophenolicum</name>
    <dbReference type="NCBI Taxonomy" id="37916"/>
    <lineage>
        <taxon>Bacteria</taxon>
        <taxon>Bacillati</taxon>
        <taxon>Actinomycetota</taxon>
        <taxon>Actinomycetes</taxon>
        <taxon>Mycobacteriales</taxon>
        <taxon>Mycobacteriaceae</taxon>
        <taxon>Mycolicibacterium</taxon>
    </lineage>
</organism>